<sequence length="32" mass="3604">MSIGKIPNLFLFSFVGFTYSPRRARVNSAAQK</sequence>
<dbReference type="AlphaFoldDB" id="X1ISN4"/>
<proteinExistence type="predicted"/>
<organism evidence="1">
    <name type="scientific">marine sediment metagenome</name>
    <dbReference type="NCBI Taxonomy" id="412755"/>
    <lineage>
        <taxon>unclassified sequences</taxon>
        <taxon>metagenomes</taxon>
        <taxon>ecological metagenomes</taxon>
    </lineage>
</organism>
<feature type="non-terminal residue" evidence="1">
    <location>
        <position position="32"/>
    </location>
</feature>
<dbReference type="EMBL" id="BARU01035813">
    <property type="protein sequence ID" value="GAH84742.1"/>
    <property type="molecule type" value="Genomic_DNA"/>
</dbReference>
<accession>X1ISN4</accession>
<comment type="caution">
    <text evidence="1">The sequence shown here is derived from an EMBL/GenBank/DDBJ whole genome shotgun (WGS) entry which is preliminary data.</text>
</comment>
<evidence type="ECO:0000313" key="1">
    <source>
        <dbReference type="EMBL" id="GAH84742.1"/>
    </source>
</evidence>
<reference evidence="1" key="1">
    <citation type="journal article" date="2014" name="Front. Microbiol.">
        <title>High frequency of phylogenetically diverse reductive dehalogenase-homologous genes in deep subseafloor sedimentary metagenomes.</title>
        <authorList>
            <person name="Kawai M."/>
            <person name="Futagami T."/>
            <person name="Toyoda A."/>
            <person name="Takaki Y."/>
            <person name="Nishi S."/>
            <person name="Hori S."/>
            <person name="Arai W."/>
            <person name="Tsubouchi T."/>
            <person name="Morono Y."/>
            <person name="Uchiyama I."/>
            <person name="Ito T."/>
            <person name="Fujiyama A."/>
            <person name="Inagaki F."/>
            <person name="Takami H."/>
        </authorList>
    </citation>
    <scope>NUCLEOTIDE SEQUENCE</scope>
    <source>
        <strain evidence="1">Expedition CK06-06</strain>
    </source>
</reference>
<name>X1ISN4_9ZZZZ</name>
<gene>
    <name evidence="1" type="ORF">S03H2_56005</name>
</gene>
<protein>
    <submittedName>
        <fullName evidence="1">Uncharacterized protein</fullName>
    </submittedName>
</protein>